<dbReference type="InterPro" id="IPR009057">
    <property type="entry name" value="Homeodomain-like_sf"/>
</dbReference>
<evidence type="ECO:0000259" key="4">
    <source>
        <dbReference type="PROSITE" id="PS51071"/>
    </source>
</evidence>
<dbReference type="Pfam" id="PF01380">
    <property type="entry name" value="SIS"/>
    <property type="match status" value="1"/>
</dbReference>
<dbReference type="Proteomes" id="UP000198668">
    <property type="component" value="Unassembled WGS sequence"/>
</dbReference>
<protein>
    <submittedName>
        <fullName evidence="6">DNA-binding transcriptional regulator, MurR/RpiR family, contains HTH and SIS domains</fullName>
    </submittedName>
</protein>
<dbReference type="EMBL" id="FOQE01000002">
    <property type="protein sequence ID" value="SFH54710.1"/>
    <property type="molecule type" value="Genomic_DNA"/>
</dbReference>
<accession>A0A1I3AXN1</accession>
<gene>
    <name evidence="6" type="ORF">SAMN04489868_10293</name>
</gene>
<dbReference type="Gene3D" id="1.10.10.10">
    <property type="entry name" value="Winged helix-like DNA-binding domain superfamily/Winged helix DNA-binding domain"/>
    <property type="match status" value="1"/>
</dbReference>
<reference evidence="6 7" key="1">
    <citation type="submission" date="2016-10" db="EMBL/GenBank/DDBJ databases">
        <authorList>
            <person name="de Groot N.N."/>
        </authorList>
    </citation>
    <scope>NUCLEOTIDE SEQUENCE [LARGE SCALE GENOMIC DNA]</scope>
    <source>
        <strain evidence="6 7">DSM 27630</strain>
    </source>
</reference>
<evidence type="ECO:0000313" key="7">
    <source>
        <dbReference type="Proteomes" id="UP000198668"/>
    </source>
</evidence>
<dbReference type="SUPFAM" id="SSF46689">
    <property type="entry name" value="Homeodomain-like"/>
    <property type="match status" value="1"/>
</dbReference>
<name>A0A1I3AXN1_9LACT</name>
<dbReference type="InterPro" id="IPR000281">
    <property type="entry name" value="HTH_RpiR"/>
</dbReference>
<evidence type="ECO:0000256" key="2">
    <source>
        <dbReference type="ARBA" id="ARBA00023125"/>
    </source>
</evidence>
<evidence type="ECO:0000259" key="5">
    <source>
        <dbReference type="PROSITE" id="PS51464"/>
    </source>
</evidence>
<evidence type="ECO:0000256" key="3">
    <source>
        <dbReference type="ARBA" id="ARBA00023163"/>
    </source>
</evidence>
<organism evidence="6 7">
    <name type="scientific">Pisciglobus halotolerans</name>
    <dbReference type="NCBI Taxonomy" id="745365"/>
    <lineage>
        <taxon>Bacteria</taxon>
        <taxon>Bacillati</taxon>
        <taxon>Bacillota</taxon>
        <taxon>Bacilli</taxon>
        <taxon>Lactobacillales</taxon>
        <taxon>Carnobacteriaceae</taxon>
    </lineage>
</organism>
<dbReference type="InterPro" id="IPR046348">
    <property type="entry name" value="SIS_dom_sf"/>
</dbReference>
<keyword evidence="1" id="KW-0805">Transcription regulation</keyword>
<keyword evidence="3" id="KW-0804">Transcription</keyword>
<dbReference type="RefSeq" id="WP_092090907.1">
    <property type="nucleotide sequence ID" value="NZ_FOQE01000002.1"/>
</dbReference>
<feature type="domain" description="SIS" evidence="5">
    <location>
        <begin position="124"/>
        <end position="265"/>
    </location>
</feature>
<dbReference type="Gene3D" id="3.40.50.10490">
    <property type="entry name" value="Glucose-6-phosphate isomerase like protein, domain 1"/>
    <property type="match status" value="1"/>
</dbReference>
<dbReference type="GO" id="GO:0003700">
    <property type="term" value="F:DNA-binding transcription factor activity"/>
    <property type="evidence" value="ECO:0007669"/>
    <property type="project" value="InterPro"/>
</dbReference>
<evidence type="ECO:0000256" key="1">
    <source>
        <dbReference type="ARBA" id="ARBA00023015"/>
    </source>
</evidence>
<dbReference type="InterPro" id="IPR047640">
    <property type="entry name" value="RpiR-like"/>
</dbReference>
<sequence>MLGNNILGRIRSVMDELPKSEKKIGEFILHHPEKTIKMTTAQLGEAAQSNSPAVIRLCSRIGVNGFTKLKVDLSAEIVSEEKIEYADIQSEETMEDIKGKLLGNAFKSMEETLSLINEQILENVTEVLSKASIIYIYGIGASHLVAENIAQKWSRIGKTCICPTDAHGLITMMASTPKASVFFSVSNSGETKEIIELVSVAKKHHIKTVGLTKFGNNTLTNQVDFVLQTMKPHESRNRSAATSSLHAQFIATDLLFYYFVMKDYHQSMKKIKHTREEINRYKSNF</sequence>
<dbReference type="InterPro" id="IPR001347">
    <property type="entry name" value="SIS_dom"/>
</dbReference>
<dbReference type="PROSITE" id="PS51071">
    <property type="entry name" value="HTH_RPIR"/>
    <property type="match status" value="1"/>
</dbReference>
<dbReference type="InterPro" id="IPR036388">
    <property type="entry name" value="WH-like_DNA-bd_sf"/>
</dbReference>
<dbReference type="CDD" id="cd05013">
    <property type="entry name" value="SIS_RpiR"/>
    <property type="match status" value="1"/>
</dbReference>
<proteinExistence type="predicted"/>
<dbReference type="OrthoDB" id="370421at2"/>
<dbReference type="GO" id="GO:0097367">
    <property type="term" value="F:carbohydrate derivative binding"/>
    <property type="evidence" value="ECO:0007669"/>
    <property type="project" value="InterPro"/>
</dbReference>
<dbReference type="PANTHER" id="PTHR30514">
    <property type="entry name" value="GLUCOKINASE"/>
    <property type="match status" value="1"/>
</dbReference>
<feature type="domain" description="HTH rpiR-type" evidence="4">
    <location>
        <begin position="4"/>
        <end position="80"/>
    </location>
</feature>
<dbReference type="PANTHER" id="PTHR30514:SF10">
    <property type="entry name" value="MURR_RPIR FAMILY TRANSCRIPTIONAL REGULATOR"/>
    <property type="match status" value="1"/>
</dbReference>
<dbReference type="GO" id="GO:0003677">
    <property type="term" value="F:DNA binding"/>
    <property type="evidence" value="ECO:0007669"/>
    <property type="project" value="UniProtKB-KW"/>
</dbReference>
<dbReference type="Pfam" id="PF01418">
    <property type="entry name" value="HTH_6"/>
    <property type="match status" value="1"/>
</dbReference>
<dbReference type="AlphaFoldDB" id="A0A1I3AXN1"/>
<keyword evidence="2 6" id="KW-0238">DNA-binding</keyword>
<dbReference type="GO" id="GO:1901135">
    <property type="term" value="P:carbohydrate derivative metabolic process"/>
    <property type="evidence" value="ECO:0007669"/>
    <property type="project" value="InterPro"/>
</dbReference>
<dbReference type="SUPFAM" id="SSF53697">
    <property type="entry name" value="SIS domain"/>
    <property type="match status" value="1"/>
</dbReference>
<dbReference type="PROSITE" id="PS51464">
    <property type="entry name" value="SIS"/>
    <property type="match status" value="1"/>
</dbReference>
<dbReference type="InterPro" id="IPR035472">
    <property type="entry name" value="RpiR-like_SIS"/>
</dbReference>
<keyword evidence="7" id="KW-1185">Reference proteome</keyword>
<evidence type="ECO:0000313" key="6">
    <source>
        <dbReference type="EMBL" id="SFH54710.1"/>
    </source>
</evidence>